<name>A0A7D9D1I9_9GAMM</name>
<organism evidence="1">
    <name type="scientific">uncultured Woeseiaceae bacterium</name>
    <dbReference type="NCBI Taxonomy" id="1983305"/>
    <lineage>
        <taxon>Bacteria</taxon>
        <taxon>Pseudomonadati</taxon>
        <taxon>Pseudomonadota</taxon>
        <taxon>Gammaproteobacteria</taxon>
        <taxon>Woeseiales</taxon>
        <taxon>Woeseiaceae</taxon>
        <taxon>environmental samples</taxon>
    </lineage>
</organism>
<sequence length="335" mass="37752">MEILTVDKDLVINGKYAVATTSYRDALDSLYPLIDRLEIQRKLQVTRFYKRLESDLVEGCIMPPLTLAFVDKLGPRVSTKAFGDFVAKNISKGFVLDGIQRLSALMRASKTVGFDDSRKVYLNIIVCESKDSLLYRMITLNNGQKPMTARHQIEILTDNLYQFDKIGLKSYLEKEKKPKGNVFKKADLVSAYIAFLSASTSIENPKVIESKMDQLIADKIIERGVSKNSIEFSEVADVIAKFAKDDDAFKWLSNANNLIGFVVGADKSILRLKSTSAPSFVGSIERFEEAFSQFDVSKIKLGRERRKMVNYFIENYGGLRTSSADEILIELSELD</sequence>
<dbReference type="AlphaFoldDB" id="A0A7D9D1I9"/>
<proteinExistence type="predicted"/>
<gene>
    <name evidence="1" type="ORF">JTBM06_V1_40016</name>
</gene>
<protein>
    <recommendedName>
        <fullName evidence="2">DUF262 domain-containing protein</fullName>
    </recommendedName>
</protein>
<evidence type="ECO:0000313" key="1">
    <source>
        <dbReference type="EMBL" id="VUX55539.1"/>
    </source>
</evidence>
<reference evidence="1" key="1">
    <citation type="submission" date="2019-07" db="EMBL/GenBank/DDBJ databases">
        <authorList>
            <person name="Weber M."/>
            <person name="Kostadinov I."/>
            <person name="Kostadinov D I."/>
        </authorList>
    </citation>
    <scope>NUCLEOTIDE SEQUENCE</scope>
    <source>
        <strain evidence="1">Gfbio:sag-sample-m06:053724c1-46a9-4a36-b237-ea2bf867836b</strain>
    </source>
</reference>
<accession>A0A7D9D1I9</accession>
<evidence type="ECO:0008006" key="2">
    <source>
        <dbReference type="Google" id="ProtNLM"/>
    </source>
</evidence>
<dbReference type="EMBL" id="LR633967">
    <property type="protein sequence ID" value="VUX55539.1"/>
    <property type="molecule type" value="Genomic_DNA"/>
</dbReference>